<dbReference type="Gene3D" id="1.10.540.10">
    <property type="entry name" value="Acyl-CoA dehydrogenase/oxidase, N-terminal domain"/>
    <property type="match status" value="1"/>
</dbReference>
<comment type="cofactor">
    <cofactor evidence="1 5">
        <name>FAD</name>
        <dbReference type="ChEBI" id="CHEBI:57692"/>
    </cofactor>
</comment>
<evidence type="ECO:0000313" key="9">
    <source>
        <dbReference type="Proteomes" id="UP001500101"/>
    </source>
</evidence>
<accession>A0ABP7Z140</accession>
<evidence type="ECO:0000256" key="1">
    <source>
        <dbReference type="ARBA" id="ARBA00001974"/>
    </source>
</evidence>
<evidence type="ECO:0000259" key="7">
    <source>
        <dbReference type="Pfam" id="PF02770"/>
    </source>
</evidence>
<dbReference type="EMBL" id="BAAAZI010000011">
    <property type="protein sequence ID" value="GAA4145008.1"/>
    <property type="molecule type" value="Genomic_DNA"/>
</dbReference>
<gene>
    <name evidence="8" type="ORF">GCM10022216_28610</name>
</gene>
<feature type="domain" description="Acyl-CoA oxidase/dehydrogenase middle" evidence="7">
    <location>
        <begin position="136"/>
        <end position="221"/>
    </location>
</feature>
<dbReference type="PANTHER" id="PTHR43884">
    <property type="entry name" value="ACYL-COA DEHYDROGENASE"/>
    <property type="match status" value="1"/>
</dbReference>
<dbReference type="InterPro" id="IPR046373">
    <property type="entry name" value="Acyl-CoA_Oxase/DH_mid-dom_sf"/>
</dbReference>
<dbReference type="SUPFAM" id="SSF47203">
    <property type="entry name" value="Acyl-CoA dehydrogenase C-terminal domain-like"/>
    <property type="match status" value="1"/>
</dbReference>
<protein>
    <submittedName>
        <fullName evidence="8">Acyl-CoA dehydrogenase family protein</fullName>
    </submittedName>
</protein>
<keyword evidence="9" id="KW-1185">Reference proteome</keyword>
<evidence type="ECO:0000259" key="6">
    <source>
        <dbReference type="Pfam" id="PF00441"/>
    </source>
</evidence>
<dbReference type="InterPro" id="IPR009075">
    <property type="entry name" value="AcylCo_DH/oxidase_C"/>
</dbReference>
<dbReference type="SUPFAM" id="SSF56645">
    <property type="entry name" value="Acyl-CoA dehydrogenase NM domain-like"/>
    <property type="match status" value="1"/>
</dbReference>
<name>A0ABP7Z140_9SPHI</name>
<proteinExistence type="inferred from homology"/>
<reference evidence="9" key="1">
    <citation type="journal article" date="2019" name="Int. J. Syst. Evol. Microbiol.">
        <title>The Global Catalogue of Microorganisms (GCM) 10K type strain sequencing project: providing services to taxonomists for standard genome sequencing and annotation.</title>
        <authorList>
            <consortium name="The Broad Institute Genomics Platform"/>
            <consortium name="The Broad Institute Genome Sequencing Center for Infectious Disease"/>
            <person name="Wu L."/>
            <person name="Ma J."/>
        </authorList>
    </citation>
    <scope>NUCLEOTIDE SEQUENCE [LARGE SCALE GENOMIC DNA]</scope>
    <source>
        <strain evidence="9">JCM 16704</strain>
    </source>
</reference>
<comment type="caution">
    <text evidence="8">The sequence shown here is derived from an EMBL/GenBank/DDBJ whole genome shotgun (WGS) entry which is preliminary data.</text>
</comment>
<dbReference type="Pfam" id="PF02770">
    <property type="entry name" value="Acyl-CoA_dh_M"/>
    <property type="match status" value="1"/>
</dbReference>
<dbReference type="Gene3D" id="1.20.140.10">
    <property type="entry name" value="Butyryl-CoA Dehydrogenase, subunit A, domain 3"/>
    <property type="match status" value="1"/>
</dbReference>
<sequence length="510" mass="57474">MDSFIKIGREMSEIIEQISFDNYITDFKEHLKHLFREEFDYNSMSLNRDLPKEFLAEIMSKKPLSVAVPILHGGRGIAVKECLSVLAAASYESLALSLMFGINIALFLEPLAKYGEYSVQERIFKDFMENNAMGGLMITEKAYGSDALNMKTAYQQVGDSYHIKGQKHWQGLSGAADYWLVTARKFNANGELARDIDFFVTENGLSEQHIPMTTRYNNLGLYAIPYGINEIDVVVPENQKLIAESTGIKLMLDMLHRSRLQFPGMGMGFIKRLLDESLQHCQNRIVGAAPLAQVDAVKFQLARIQAAYTICSGMCAFSVGHSGIENDLATMSIEANTLKALITDLMQESAQISLQLAGANGYRLDHIAGRAVVDSRPFQIFEGSNEMLYSQIAEAVLKLMRKAKETNLLTFMKGFNRSTLSADYFKDTLNFQVDGTLKQRDLVTLGRMIARVISFQMVLELPGFNQQLVEITRQHIHMDLMMFHGQLNSKNHVDPIMDYELDSNWVNFLG</sequence>
<evidence type="ECO:0000256" key="3">
    <source>
        <dbReference type="ARBA" id="ARBA00022630"/>
    </source>
</evidence>
<dbReference type="Pfam" id="PF00441">
    <property type="entry name" value="Acyl-CoA_dh_1"/>
    <property type="match status" value="1"/>
</dbReference>
<keyword evidence="5" id="KW-0560">Oxidoreductase</keyword>
<evidence type="ECO:0000313" key="8">
    <source>
        <dbReference type="EMBL" id="GAA4145008.1"/>
    </source>
</evidence>
<dbReference type="InterPro" id="IPR009100">
    <property type="entry name" value="AcylCoA_DH/oxidase_NM_dom_sf"/>
</dbReference>
<dbReference type="PANTHER" id="PTHR43884:SF12">
    <property type="entry name" value="ISOVALERYL-COA DEHYDROGENASE, MITOCHONDRIAL-RELATED"/>
    <property type="match status" value="1"/>
</dbReference>
<feature type="domain" description="Acyl-CoA dehydrogenase/oxidase C-terminal" evidence="6">
    <location>
        <begin position="246"/>
        <end position="397"/>
    </location>
</feature>
<evidence type="ECO:0000256" key="5">
    <source>
        <dbReference type="RuleBase" id="RU362125"/>
    </source>
</evidence>
<dbReference type="CDD" id="cd00567">
    <property type="entry name" value="ACAD"/>
    <property type="match status" value="1"/>
</dbReference>
<dbReference type="InterPro" id="IPR036250">
    <property type="entry name" value="AcylCo_DH-like_C"/>
</dbReference>
<dbReference type="InterPro" id="IPR006091">
    <property type="entry name" value="Acyl-CoA_Oxase/DH_mid-dom"/>
</dbReference>
<keyword evidence="3 5" id="KW-0285">Flavoprotein</keyword>
<dbReference type="InterPro" id="IPR037069">
    <property type="entry name" value="AcylCoA_DH/ox_N_sf"/>
</dbReference>
<keyword evidence="4 5" id="KW-0274">FAD</keyword>
<evidence type="ECO:0000256" key="2">
    <source>
        <dbReference type="ARBA" id="ARBA00009347"/>
    </source>
</evidence>
<dbReference type="Gene3D" id="2.40.110.10">
    <property type="entry name" value="Butyryl-CoA Dehydrogenase, subunit A, domain 2"/>
    <property type="match status" value="1"/>
</dbReference>
<comment type="similarity">
    <text evidence="2 5">Belongs to the acyl-CoA dehydrogenase family.</text>
</comment>
<evidence type="ECO:0000256" key="4">
    <source>
        <dbReference type="ARBA" id="ARBA00022827"/>
    </source>
</evidence>
<organism evidence="8 9">
    <name type="scientific">Sphingobacterium kyonggiense</name>
    <dbReference type="NCBI Taxonomy" id="714075"/>
    <lineage>
        <taxon>Bacteria</taxon>
        <taxon>Pseudomonadati</taxon>
        <taxon>Bacteroidota</taxon>
        <taxon>Sphingobacteriia</taxon>
        <taxon>Sphingobacteriales</taxon>
        <taxon>Sphingobacteriaceae</taxon>
        <taxon>Sphingobacterium</taxon>
    </lineage>
</organism>
<dbReference type="Proteomes" id="UP001500101">
    <property type="component" value="Unassembled WGS sequence"/>
</dbReference>